<evidence type="ECO:0000313" key="6">
    <source>
        <dbReference type="RefSeq" id="XP_030074225.1"/>
    </source>
</evidence>
<evidence type="ECO:0000259" key="4">
    <source>
        <dbReference type="PROSITE" id="PS51304"/>
    </source>
</evidence>
<reference evidence="5" key="1">
    <citation type="submission" date="2024-06" db="UniProtKB">
        <authorList>
            <consortium name="RefSeq"/>
        </authorList>
    </citation>
    <scope>NUCLEOTIDE SEQUENCE [LARGE SCALE GENOMIC DNA]</scope>
</reference>
<dbReference type="InterPro" id="IPR001079">
    <property type="entry name" value="Galectin_CRD"/>
</dbReference>
<dbReference type="SMART" id="SM00908">
    <property type="entry name" value="Gal-bind_lectin"/>
    <property type="match status" value="2"/>
</dbReference>
<evidence type="ECO:0000256" key="1">
    <source>
        <dbReference type="ARBA" id="ARBA00022734"/>
    </source>
</evidence>
<organism evidence="5 6">
    <name type="scientific">Microcaecilia unicolor</name>
    <dbReference type="NCBI Taxonomy" id="1415580"/>
    <lineage>
        <taxon>Eukaryota</taxon>
        <taxon>Metazoa</taxon>
        <taxon>Chordata</taxon>
        <taxon>Craniata</taxon>
        <taxon>Vertebrata</taxon>
        <taxon>Euteleostomi</taxon>
        <taxon>Amphibia</taxon>
        <taxon>Gymnophiona</taxon>
        <taxon>Siphonopidae</taxon>
        <taxon>Microcaecilia</taxon>
    </lineage>
</organism>
<reference evidence="6" key="2">
    <citation type="submission" date="2025-08" db="UniProtKB">
        <authorList>
            <consortium name="RefSeq"/>
        </authorList>
    </citation>
    <scope>IDENTIFICATION</scope>
</reference>
<proteinExistence type="predicted"/>
<evidence type="ECO:0000256" key="3">
    <source>
        <dbReference type="RuleBase" id="RU102079"/>
    </source>
</evidence>
<protein>
    <recommendedName>
        <fullName evidence="3">Galectin</fullName>
    </recommendedName>
</protein>
<dbReference type="SMART" id="SM00276">
    <property type="entry name" value="GLECT"/>
    <property type="match status" value="2"/>
</dbReference>
<dbReference type="KEGG" id="muo:115479995"/>
<dbReference type="InterPro" id="IPR013320">
    <property type="entry name" value="ConA-like_dom_sf"/>
</dbReference>
<dbReference type="Gene3D" id="2.60.120.200">
    <property type="match status" value="2"/>
</dbReference>
<dbReference type="SUPFAM" id="SSF49899">
    <property type="entry name" value="Concanavalin A-like lectins/glucanases"/>
    <property type="match status" value="2"/>
</dbReference>
<feature type="domain" description="Galectin" evidence="4">
    <location>
        <begin position="19"/>
        <end position="150"/>
    </location>
</feature>
<keyword evidence="1 3" id="KW-0430">Lectin</keyword>
<dbReference type="CDD" id="cd00070">
    <property type="entry name" value="GLECT"/>
    <property type="match status" value="2"/>
</dbReference>
<dbReference type="RefSeq" id="XP_030074225.1">
    <property type="nucleotide sequence ID" value="XM_030218365.1"/>
</dbReference>
<gene>
    <name evidence="6" type="primary">LOC115479995</name>
</gene>
<dbReference type="OrthoDB" id="6251307at2759"/>
<evidence type="ECO:0000256" key="2">
    <source>
        <dbReference type="ARBA" id="ARBA00022737"/>
    </source>
</evidence>
<dbReference type="PROSITE" id="PS51304">
    <property type="entry name" value="GALECTIN"/>
    <property type="match status" value="2"/>
</dbReference>
<accession>A0A6P7ZFN9</accession>
<evidence type="ECO:0000313" key="5">
    <source>
        <dbReference type="Proteomes" id="UP000515156"/>
    </source>
</evidence>
<dbReference type="Proteomes" id="UP000515156">
    <property type="component" value="Chromosome 11"/>
</dbReference>
<keyword evidence="2" id="KW-0677">Repeat</keyword>
<dbReference type="FunFam" id="2.60.120.200:FF:000124">
    <property type="entry name" value="Galectin-4"/>
    <property type="match status" value="2"/>
</dbReference>
<sequence>MAFVPAPGYHPAYCPLVPYVTSIPGGLRPGVIVYIRGTLAKSCTRFTVNFATGQYDGCDIALHMNPRYDGLDRVIFNNFLNSQWGEEEKKKGTPFKSGKQFELVFQITKNNYQVTVDGKPYHEYAHHIPMERINWLQVKGDIVLQAVSIMGYDIGQVIKGGLGALAPTPGGPLPPMNGPVWSNPTIPFTAHIPGGMIPKRTLVVKGYVPSGAKSFAINFKVATTGDIAFHINPRISKHALVRNSFINGVWGEEETEVTQNPLKKEEHFDLSVRSGDKRFKVYINGHHIFNFELRFKNVQQIDTFEIQGDVQVAYVYF</sequence>
<dbReference type="PANTHER" id="PTHR11346:SF184">
    <property type="entry name" value="GALECTIN"/>
    <property type="match status" value="1"/>
</dbReference>
<dbReference type="Pfam" id="PF00337">
    <property type="entry name" value="Gal-bind_lectin"/>
    <property type="match status" value="2"/>
</dbReference>
<dbReference type="AlphaFoldDB" id="A0A6P7ZFN9"/>
<dbReference type="InParanoid" id="A0A6P7ZFN9"/>
<dbReference type="GeneID" id="115479995"/>
<feature type="domain" description="Galectin" evidence="4">
    <location>
        <begin position="188"/>
        <end position="317"/>
    </location>
</feature>
<name>A0A6P7ZFN9_9AMPH</name>
<dbReference type="GO" id="GO:0030246">
    <property type="term" value="F:carbohydrate binding"/>
    <property type="evidence" value="ECO:0007669"/>
    <property type="project" value="UniProtKB-UniRule"/>
</dbReference>
<dbReference type="InterPro" id="IPR044156">
    <property type="entry name" value="Galectin-like"/>
</dbReference>
<keyword evidence="5" id="KW-1185">Reference proteome</keyword>
<dbReference type="PANTHER" id="PTHR11346">
    <property type="entry name" value="GALECTIN"/>
    <property type="match status" value="1"/>
</dbReference>